<protein>
    <submittedName>
        <fullName evidence="1">Uncharacterized protein</fullName>
    </submittedName>
</protein>
<dbReference type="EMBL" id="CP017982">
    <property type="protein sequence ID" value="AYE61989.1"/>
    <property type="molecule type" value="Genomic_DNA"/>
</dbReference>
<sequence>METTQQKLSSAIYEMNRIAEQLFVSYGLLSKLIDDVPEDDPFDPISTKKMLQHVANELADYSTDLSDSVLNQIRSNNHGI</sequence>
<dbReference type="RefSeq" id="WP_120357566.1">
    <property type="nucleotide sequence ID" value="NZ_CP017982.1"/>
</dbReference>
<reference evidence="1 2" key="1">
    <citation type="submission" date="2016-10" db="EMBL/GenBank/DDBJ databases">
        <title>Complete genomic sequencing of Lactobacillus helveticus LH99 and comparative genome analysis.</title>
        <authorList>
            <person name="Li N."/>
            <person name="You C."/>
            <person name="Liu Z."/>
        </authorList>
    </citation>
    <scope>NUCLEOTIDE SEQUENCE [LARGE SCALE GENOMIC DNA]</scope>
    <source>
        <strain evidence="1 2">LH99</strain>
    </source>
</reference>
<gene>
    <name evidence="1" type="ORF">BC335_1575</name>
</gene>
<dbReference type="Proteomes" id="UP000267794">
    <property type="component" value="Chromosome"/>
</dbReference>
<proteinExistence type="predicted"/>
<accession>A0A386RG70</accession>
<evidence type="ECO:0000313" key="1">
    <source>
        <dbReference type="EMBL" id="AYE61989.1"/>
    </source>
</evidence>
<organism evidence="1 2">
    <name type="scientific">Lactobacillus helveticus</name>
    <name type="common">Lactobacillus suntoryeus</name>
    <dbReference type="NCBI Taxonomy" id="1587"/>
    <lineage>
        <taxon>Bacteria</taxon>
        <taxon>Bacillati</taxon>
        <taxon>Bacillota</taxon>
        <taxon>Bacilli</taxon>
        <taxon>Lactobacillales</taxon>
        <taxon>Lactobacillaceae</taxon>
        <taxon>Lactobacillus</taxon>
    </lineage>
</organism>
<dbReference type="AlphaFoldDB" id="A0A386RG70"/>
<name>A0A386RG70_LACHE</name>
<evidence type="ECO:0000313" key="2">
    <source>
        <dbReference type="Proteomes" id="UP000267794"/>
    </source>
</evidence>